<comment type="function">
    <text evidence="8">3'-5' exoribonuclease that releases 5'-nucleoside monophosphates and is involved in maturation of structured RNAs.</text>
</comment>
<dbReference type="Gene3D" id="2.40.50.140">
    <property type="entry name" value="Nucleic acid-binding proteins"/>
    <property type="match status" value="3"/>
</dbReference>
<dbReference type="InterPro" id="IPR050180">
    <property type="entry name" value="RNR_Ribonuclease"/>
</dbReference>
<gene>
    <name evidence="8" type="primary">rnr</name>
    <name evidence="11" type="ORF">JCM21738_4333</name>
</gene>
<accession>W4RUN3</accession>
<dbReference type="FunFam" id="2.40.50.140:FF:000273">
    <property type="entry name" value="Ribonuclease R"/>
    <property type="match status" value="1"/>
</dbReference>
<evidence type="ECO:0000256" key="3">
    <source>
        <dbReference type="ARBA" id="ARBA00022490"/>
    </source>
</evidence>
<dbReference type="PANTHER" id="PTHR23355:SF9">
    <property type="entry name" value="DIS3-LIKE EXONUCLEASE 2"/>
    <property type="match status" value="1"/>
</dbReference>
<reference evidence="11 12" key="1">
    <citation type="submission" date="2013-12" db="EMBL/GenBank/DDBJ databases">
        <title>NBRP : Genome information of microbial organism related human and environment.</title>
        <authorList>
            <person name="Hattori M."/>
            <person name="Oshima K."/>
            <person name="Inaba H."/>
            <person name="Suda W."/>
            <person name="Sakamoto M."/>
            <person name="Iino T."/>
            <person name="Kitahara M."/>
            <person name="Oshida Y."/>
            <person name="Iida T."/>
            <person name="Kudo T."/>
            <person name="Itoh T."/>
            <person name="Ahmed I."/>
            <person name="Ohkuma M."/>
        </authorList>
    </citation>
    <scope>NUCLEOTIDE SEQUENCE [LARGE SCALE GENOMIC DNA]</scope>
    <source>
        <strain evidence="11 12">JCM 21738</strain>
    </source>
</reference>
<keyword evidence="4 8" id="KW-0540">Nuclease</keyword>
<comment type="similarity">
    <text evidence="8">Belongs to the RNR ribonuclease family. RNase R subfamily.</text>
</comment>
<evidence type="ECO:0000313" key="11">
    <source>
        <dbReference type="EMBL" id="GAE47359.1"/>
    </source>
</evidence>
<dbReference type="InterPro" id="IPR011805">
    <property type="entry name" value="RNase_R"/>
</dbReference>
<dbReference type="SMART" id="SM00955">
    <property type="entry name" value="RNB"/>
    <property type="match status" value="1"/>
</dbReference>
<dbReference type="GO" id="GO:0006402">
    <property type="term" value="P:mRNA catabolic process"/>
    <property type="evidence" value="ECO:0007669"/>
    <property type="project" value="TreeGrafter"/>
</dbReference>
<evidence type="ECO:0000256" key="8">
    <source>
        <dbReference type="HAMAP-Rule" id="MF_01895"/>
    </source>
</evidence>
<evidence type="ECO:0000256" key="4">
    <source>
        <dbReference type="ARBA" id="ARBA00022722"/>
    </source>
</evidence>
<sequence length="796" mass="90225">MDENIKGHIDRLLHYMKDEAYKPLTVQELESAFGIQDSSTFKDFVKALVVMEEKGLVVRTRSDRYGLPEKMNLVRGRYSAHAKGFAFVITEEQGMDDIFIPPNETSNAMNGDTVLVRVSSDSSGQRREGTVVRILERGVSQIVGTYTESKHFGFVIPDDKKFTSDIFIPKEAGMGAVEGHKVVVKLTSYPEGRKSAEGEVAAILGHKNDPGVDILSVIHKHGLPMEFPDEVLKQANEAPDQINESEIENRRDLRDEVIVTIDGADAKDLDDAVQVTRLENGNYKLGVHIADVTYYVTEDSPIDREAEDRATSVYLVDRVIPMIPHRLSNGICSLNPKIDRLTLSCNMEITPDGQVVDHEIYQSVIKTTERMTYFDVNRILVDQDEEARSRYESLVPMFEMMEELAAILRKKRMERGAIDFDFKESKVLVDEEGHPTDVVLRERSVAEKLIEEFMLVANETVAEHFHWLDVPFIYRIHEDPKEDKLRKFFDFITNFGYLVRGSANGVHPRALQEIIEEVQGKPEEMVVGTVMLRSMQQAKYYPESLGHFGLSAEFYTHFTSPIRRYPDLIVHRLIRTYLIEGKLDQATKEKWNAMLPDIAEHSSNMERRAVEAERETDELKKAEYMEDKVGTEYDGIISSVTNFGMFVELPNTIEGLVHVSYMTDDYYRYDERHLAMIGERTGNVFRIGDEITVRVIKVNKDERSIDFEIVGMKGTPRRERPAQPKIFKTGSSDKKPRRGKEEEGKRGGRGSGGARGSGGGRNGSGSGSGSGSKPKNKKKKFFENAPAAKRKSKKRK</sequence>
<dbReference type="PANTHER" id="PTHR23355">
    <property type="entry name" value="RIBONUCLEASE"/>
    <property type="match status" value="1"/>
</dbReference>
<name>W4RUN3_9BACI</name>
<dbReference type="GO" id="GO:0005829">
    <property type="term" value="C:cytosol"/>
    <property type="evidence" value="ECO:0007669"/>
    <property type="project" value="TreeGrafter"/>
</dbReference>
<dbReference type="AlphaFoldDB" id="W4RUN3"/>
<dbReference type="InterPro" id="IPR003029">
    <property type="entry name" value="S1_domain"/>
</dbReference>
<dbReference type="RefSeq" id="WP_023613944.1">
    <property type="nucleotide sequence ID" value="NZ_BAUW01000074.1"/>
</dbReference>
<dbReference type="Pfam" id="PF00773">
    <property type="entry name" value="RNB"/>
    <property type="match status" value="1"/>
</dbReference>
<evidence type="ECO:0000256" key="1">
    <source>
        <dbReference type="ARBA" id="ARBA00001849"/>
    </source>
</evidence>
<dbReference type="Pfam" id="PF00575">
    <property type="entry name" value="S1"/>
    <property type="match status" value="1"/>
</dbReference>
<dbReference type="Proteomes" id="UP000018949">
    <property type="component" value="Unassembled WGS sequence"/>
</dbReference>
<dbReference type="eggNOG" id="COG0557">
    <property type="taxonomic scope" value="Bacteria"/>
</dbReference>
<dbReference type="GO" id="GO:0003723">
    <property type="term" value="F:RNA binding"/>
    <property type="evidence" value="ECO:0007669"/>
    <property type="project" value="UniProtKB-UniRule"/>
</dbReference>
<feature type="compositionally biased region" description="Basic and acidic residues" evidence="9">
    <location>
        <begin position="731"/>
        <end position="746"/>
    </location>
</feature>
<dbReference type="InterPro" id="IPR013223">
    <property type="entry name" value="RNase_B_OB_dom"/>
</dbReference>
<keyword evidence="7 8" id="KW-0694">RNA-binding</keyword>
<dbReference type="Pfam" id="PF08206">
    <property type="entry name" value="OB_RNB"/>
    <property type="match status" value="1"/>
</dbReference>
<dbReference type="HAMAP" id="MF_01895">
    <property type="entry name" value="RNase_R"/>
    <property type="match status" value="1"/>
</dbReference>
<evidence type="ECO:0000259" key="10">
    <source>
        <dbReference type="PROSITE" id="PS50126"/>
    </source>
</evidence>
<dbReference type="InterPro" id="IPR001900">
    <property type="entry name" value="RNase_II/R"/>
</dbReference>
<keyword evidence="5 8" id="KW-0378">Hydrolase</keyword>
<proteinExistence type="inferred from homology"/>
<comment type="catalytic activity">
    <reaction evidence="1 8">
        <text>Exonucleolytic cleavage in the 3'- to 5'-direction to yield nucleoside 5'-phosphates.</text>
        <dbReference type="EC" id="3.1.13.1"/>
    </reaction>
</comment>
<evidence type="ECO:0000256" key="2">
    <source>
        <dbReference type="ARBA" id="ARBA00004496"/>
    </source>
</evidence>
<dbReference type="InterPro" id="IPR040476">
    <property type="entry name" value="CSD2"/>
</dbReference>
<organism evidence="11 12">
    <name type="scientific">Mesobacillus boroniphilus JCM 21738</name>
    <dbReference type="NCBI Taxonomy" id="1294265"/>
    <lineage>
        <taxon>Bacteria</taxon>
        <taxon>Bacillati</taxon>
        <taxon>Bacillota</taxon>
        <taxon>Bacilli</taxon>
        <taxon>Bacillales</taxon>
        <taxon>Bacillaceae</taxon>
        <taxon>Mesobacillus</taxon>
    </lineage>
</organism>
<dbReference type="GO" id="GO:0008859">
    <property type="term" value="F:exoribonuclease II activity"/>
    <property type="evidence" value="ECO:0007669"/>
    <property type="project" value="UniProtKB-UniRule"/>
</dbReference>
<dbReference type="SMART" id="SM00316">
    <property type="entry name" value="S1"/>
    <property type="match status" value="1"/>
</dbReference>
<evidence type="ECO:0000256" key="5">
    <source>
        <dbReference type="ARBA" id="ARBA00022801"/>
    </source>
</evidence>
<dbReference type="SUPFAM" id="SSF50249">
    <property type="entry name" value="Nucleic acid-binding proteins"/>
    <property type="match status" value="4"/>
</dbReference>
<dbReference type="FunFam" id="2.40.50.140:FF:000219">
    <property type="entry name" value="Ribonuclease R"/>
    <property type="match status" value="1"/>
</dbReference>
<dbReference type="EMBL" id="BAUW01000074">
    <property type="protein sequence ID" value="GAE47359.1"/>
    <property type="molecule type" value="Genomic_DNA"/>
</dbReference>
<evidence type="ECO:0000256" key="7">
    <source>
        <dbReference type="ARBA" id="ARBA00022884"/>
    </source>
</evidence>
<dbReference type="PROSITE" id="PS01175">
    <property type="entry name" value="RIBONUCLEASE_II"/>
    <property type="match status" value="1"/>
</dbReference>
<dbReference type="Pfam" id="PF17876">
    <property type="entry name" value="CSD2"/>
    <property type="match status" value="1"/>
</dbReference>
<keyword evidence="12" id="KW-1185">Reference proteome</keyword>
<protein>
    <recommendedName>
        <fullName evidence="8">Ribonuclease R</fullName>
        <shortName evidence="8">RNase R</shortName>
        <ecNumber evidence="8">3.1.13.1</ecNumber>
    </recommendedName>
</protein>
<dbReference type="SMART" id="SM00357">
    <property type="entry name" value="CSP"/>
    <property type="match status" value="2"/>
</dbReference>
<dbReference type="CDD" id="cd04471">
    <property type="entry name" value="S1_RNase_R"/>
    <property type="match status" value="1"/>
</dbReference>
<evidence type="ECO:0000313" key="12">
    <source>
        <dbReference type="Proteomes" id="UP000018949"/>
    </source>
</evidence>
<evidence type="ECO:0000256" key="6">
    <source>
        <dbReference type="ARBA" id="ARBA00022839"/>
    </source>
</evidence>
<keyword evidence="6 8" id="KW-0269">Exonuclease</keyword>
<dbReference type="NCBIfam" id="TIGR02063">
    <property type="entry name" value="RNase_R"/>
    <property type="match status" value="1"/>
</dbReference>
<dbReference type="InterPro" id="IPR004476">
    <property type="entry name" value="RNase_II/RNase_R"/>
</dbReference>
<comment type="subcellular location">
    <subcellularLocation>
        <location evidence="2 8">Cytoplasm</location>
    </subcellularLocation>
</comment>
<dbReference type="InterPro" id="IPR012340">
    <property type="entry name" value="NA-bd_OB-fold"/>
</dbReference>
<keyword evidence="3 8" id="KW-0963">Cytoplasm</keyword>
<dbReference type="InterPro" id="IPR022966">
    <property type="entry name" value="RNase_II/R_CS"/>
</dbReference>
<comment type="caution">
    <text evidence="11">The sequence shown here is derived from an EMBL/GenBank/DDBJ whole genome shotgun (WGS) entry which is preliminary data.</text>
</comment>
<dbReference type="FunFam" id="2.40.50.140:FF:000213">
    <property type="entry name" value="Ribonuclease R"/>
    <property type="match status" value="1"/>
</dbReference>
<feature type="compositionally biased region" description="Gly residues" evidence="9">
    <location>
        <begin position="749"/>
        <end position="770"/>
    </location>
</feature>
<feature type="region of interest" description="Disordered" evidence="9">
    <location>
        <begin position="712"/>
        <end position="796"/>
    </location>
</feature>
<dbReference type="InterPro" id="IPR011129">
    <property type="entry name" value="CSD"/>
</dbReference>
<feature type="domain" description="S1 motif" evidence="10">
    <location>
        <begin position="630"/>
        <end position="710"/>
    </location>
</feature>
<dbReference type="PROSITE" id="PS50126">
    <property type="entry name" value="S1"/>
    <property type="match status" value="1"/>
</dbReference>
<dbReference type="NCBIfam" id="TIGR00358">
    <property type="entry name" value="3_prime_RNase"/>
    <property type="match status" value="1"/>
</dbReference>
<evidence type="ECO:0000256" key="9">
    <source>
        <dbReference type="SAM" id="MobiDB-lite"/>
    </source>
</evidence>
<dbReference type="EC" id="3.1.13.1" evidence="8"/>